<dbReference type="GO" id="GO:0008641">
    <property type="term" value="F:ubiquitin-like modifier activating enzyme activity"/>
    <property type="evidence" value="ECO:0007669"/>
    <property type="project" value="InterPro"/>
</dbReference>
<dbReference type="GO" id="GO:0016779">
    <property type="term" value="F:nucleotidyltransferase activity"/>
    <property type="evidence" value="ECO:0007669"/>
    <property type="project" value="TreeGrafter"/>
</dbReference>
<dbReference type="FunFam" id="3.40.50.720:FF:000080">
    <property type="entry name" value="Thiazole biosynthesis adenylyltransferase ThiF"/>
    <property type="match status" value="1"/>
</dbReference>
<dbReference type="Gene3D" id="3.40.50.720">
    <property type="entry name" value="NAD(P)-binding Rossmann-like Domain"/>
    <property type="match status" value="1"/>
</dbReference>
<organism evidence="4">
    <name type="scientific">marine metagenome</name>
    <dbReference type="NCBI Taxonomy" id="408172"/>
    <lineage>
        <taxon>unclassified sequences</taxon>
        <taxon>metagenomes</taxon>
        <taxon>ecological metagenomes</taxon>
    </lineage>
</organism>
<dbReference type="SUPFAM" id="SSF69572">
    <property type="entry name" value="Activating enzymes of the ubiquitin-like proteins"/>
    <property type="match status" value="1"/>
</dbReference>
<feature type="domain" description="THIF-type NAD/FAD binding fold" evidence="3">
    <location>
        <begin position="2"/>
        <end position="225"/>
    </location>
</feature>
<proteinExistence type="inferred from homology"/>
<dbReference type="CDD" id="cd00757">
    <property type="entry name" value="ThiF_MoeB_HesA_family"/>
    <property type="match status" value="1"/>
</dbReference>
<dbReference type="InterPro" id="IPR035985">
    <property type="entry name" value="Ubiquitin-activating_enz"/>
</dbReference>
<accession>A0A382I057</accession>
<dbReference type="EMBL" id="UINC01064008">
    <property type="protein sequence ID" value="SVB92243.1"/>
    <property type="molecule type" value="Genomic_DNA"/>
</dbReference>
<dbReference type="InterPro" id="IPR000594">
    <property type="entry name" value="ThiF_NAD_FAD-bd"/>
</dbReference>
<dbReference type="PANTHER" id="PTHR10953">
    <property type="entry name" value="UBIQUITIN-ACTIVATING ENZYME E1"/>
    <property type="match status" value="1"/>
</dbReference>
<evidence type="ECO:0000256" key="2">
    <source>
        <dbReference type="SAM" id="Phobius"/>
    </source>
</evidence>
<dbReference type="GO" id="GO:0008146">
    <property type="term" value="F:sulfotransferase activity"/>
    <property type="evidence" value="ECO:0007669"/>
    <property type="project" value="TreeGrafter"/>
</dbReference>
<feature type="transmembrane region" description="Helical" evidence="2">
    <location>
        <begin position="7"/>
        <end position="29"/>
    </location>
</feature>
<dbReference type="AlphaFoldDB" id="A0A382I057"/>
<dbReference type="PANTHER" id="PTHR10953:SF102">
    <property type="entry name" value="ADENYLYLTRANSFERASE AND SULFURTRANSFERASE MOCS3"/>
    <property type="match status" value="1"/>
</dbReference>
<protein>
    <recommendedName>
        <fullName evidence="3">THIF-type NAD/FAD binding fold domain-containing protein</fullName>
    </recommendedName>
</protein>
<reference evidence="4" key="1">
    <citation type="submission" date="2018-05" db="EMBL/GenBank/DDBJ databases">
        <authorList>
            <person name="Lanie J.A."/>
            <person name="Ng W.-L."/>
            <person name="Kazmierczak K.M."/>
            <person name="Andrzejewski T.M."/>
            <person name="Davidsen T.M."/>
            <person name="Wayne K.J."/>
            <person name="Tettelin H."/>
            <person name="Glass J.I."/>
            <person name="Rusch D."/>
            <person name="Podicherti R."/>
            <person name="Tsui H.-C.T."/>
            <person name="Winkler M.E."/>
        </authorList>
    </citation>
    <scope>NUCLEOTIDE SEQUENCE</scope>
</reference>
<evidence type="ECO:0000256" key="1">
    <source>
        <dbReference type="ARBA" id="ARBA00009919"/>
    </source>
</evidence>
<evidence type="ECO:0000259" key="3">
    <source>
        <dbReference type="Pfam" id="PF00899"/>
    </source>
</evidence>
<comment type="similarity">
    <text evidence="1">Belongs to the HesA/MoeB/ThiF family.</text>
</comment>
<gene>
    <name evidence="4" type="ORF">METZ01_LOCUS245097</name>
</gene>
<name>A0A382I057_9ZZZZ</name>
<sequence>MQGQQKLEAATVLVVGLGGLGSTASLYLANSGVGRLLINDFDRVDATNLPRQILFDPDDLGRHKAEAAAAQLRRWNPNIQIIPLPAHLEQRALQKTVSDCTVVLDCTDNFASRWLINEVCAATHKPLVSGAAIRFEGQLAVFRHEPDAGPCYRCLYAEADENLEDCAGQGILAPVAGTVGCMMATEAIKLIVGLPSEFDGRLWVYDAITGASRSVKIPRRNDCPVCGKPA</sequence>
<keyword evidence="2" id="KW-0812">Transmembrane</keyword>
<dbReference type="Pfam" id="PF00899">
    <property type="entry name" value="ThiF"/>
    <property type="match status" value="1"/>
</dbReference>
<keyword evidence="2" id="KW-1133">Transmembrane helix</keyword>
<dbReference type="InterPro" id="IPR045886">
    <property type="entry name" value="ThiF/MoeB/HesA"/>
</dbReference>
<evidence type="ECO:0000313" key="4">
    <source>
        <dbReference type="EMBL" id="SVB92243.1"/>
    </source>
</evidence>
<dbReference type="GO" id="GO:0005829">
    <property type="term" value="C:cytosol"/>
    <property type="evidence" value="ECO:0007669"/>
    <property type="project" value="TreeGrafter"/>
</dbReference>
<dbReference type="GO" id="GO:0004792">
    <property type="term" value="F:thiosulfate-cyanide sulfurtransferase activity"/>
    <property type="evidence" value="ECO:0007669"/>
    <property type="project" value="TreeGrafter"/>
</dbReference>
<keyword evidence="2" id="KW-0472">Membrane</keyword>